<evidence type="ECO:0000256" key="1">
    <source>
        <dbReference type="ARBA" id="ARBA00001964"/>
    </source>
</evidence>
<dbReference type="PATRIC" id="fig|991905.3.peg.2527"/>
<dbReference type="eggNOG" id="COG1071">
    <property type="taxonomic scope" value="Bacteria"/>
</dbReference>
<evidence type="ECO:0000259" key="6">
    <source>
        <dbReference type="Pfam" id="PF00676"/>
    </source>
</evidence>
<keyword evidence="3" id="KW-0786">Thiamine pyrophosphate</keyword>
<reference evidence="7 8" key="1">
    <citation type="journal article" date="2011" name="J. Bacteriol.">
        <title>Complete genome sequence of Polymorphum gilvum SL003B-26A1T, a crude oil-degrading bacterium from oil-polluted saline soil.</title>
        <authorList>
            <person name="Li S.G."/>
            <person name="Tang Y.Q."/>
            <person name="Nie Y."/>
            <person name="Cai M."/>
            <person name="Wu X.L."/>
        </authorList>
    </citation>
    <scope>NUCLEOTIDE SEQUENCE [LARGE SCALE GENOMIC DNA]</scope>
    <source>
        <strain evidence="8">LMG 25793 / CGMCC 1.9160 / SL003B-26A1</strain>
    </source>
</reference>
<dbReference type="GO" id="GO:0004739">
    <property type="term" value="F:pyruvate dehydrogenase (acetyl-transferring) activity"/>
    <property type="evidence" value="ECO:0007669"/>
    <property type="project" value="UniProtKB-EC"/>
</dbReference>
<dbReference type="EMBL" id="CP002568">
    <property type="protein sequence ID" value="ADZ70890.1"/>
    <property type="molecule type" value="Genomic_DNA"/>
</dbReference>
<evidence type="ECO:0000256" key="4">
    <source>
        <dbReference type="ARBA" id="ARBA00025211"/>
    </source>
</evidence>
<dbReference type="InterPro" id="IPR001017">
    <property type="entry name" value="DH_E1"/>
</dbReference>
<dbReference type="KEGG" id="pgv:SL003B_2465"/>
<proteinExistence type="predicted"/>
<organism evidence="7 8">
    <name type="scientific">Polymorphum gilvum (strain LMG 25793 / CGMCC 1.9160 / SL003B-26A1)</name>
    <dbReference type="NCBI Taxonomy" id="991905"/>
    <lineage>
        <taxon>Bacteria</taxon>
        <taxon>Pseudomonadati</taxon>
        <taxon>Pseudomonadota</taxon>
        <taxon>Alphaproteobacteria</taxon>
        <taxon>Rhodobacterales</taxon>
        <taxon>Paracoccaceae</taxon>
        <taxon>Polymorphum</taxon>
    </lineage>
</organism>
<dbReference type="InterPro" id="IPR050642">
    <property type="entry name" value="PDH_E1_Alpha_Subunit"/>
</dbReference>
<dbReference type="Proteomes" id="UP000008130">
    <property type="component" value="Chromosome"/>
</dbReference>
<dbReference type="Gene3D" id="3.40.50.970">
    <property type="match status" value="1"/>
</dbReference>
<feature type="domain" description="Dehydrogenase E1 component" evidence="6">
    <location>
        <begin position="46"/>
        <end position="319"/>
    </location>
</feature>
<sequence length="328" mass="34767">MTPGKDQLIWMYDKMVEARYYEDSLAAIYMEGKTPKFDIGSGPVPGEMHLAAGQEPCAAGVCVHLRADDTVTATHRPHHAAIAKGVDLNRMTAEIFGKKTGLAGGRGGHMHLLDPAVNFACSGIIAQGTGPAVGAALAARLQGRDSVAVSYVGDGAANQGAFHEALNLAALWKLGVVFVIEDNAWGISVPKAKSTAVRDNAVRAAAYGIPGVHVADNDTLEVFKAAGEAVARARRGDGPTLIEIETYRYYGHFQGDPELYRPAGEVAALKAKDPIDRLTKHMLESGAATRADLDAVAAKARQRVDAAIKFARDSDYPAPEEALEHVFA</sequence>
<dbReference type="PANTHER" id="PTHR11516:SF60">
    <property type="entry name" value="PYRUVATE DEHYDROGENASE E1 COMPONENT SUBUNIT ALPHA"/>
    <property type="match status" value="1"/>
</dbReference>
<gene>
    <name evidence="7" type="ordered locus">SL003B_2465</name>
</gene>
<dbReference type="RefSeq" id="WP_013653203.1">
    <property type="nucleotide sequence ID" value="NC_015259.1"/>
</dbReference>
<protein>
    <submittedName>
        <fullName evidence="7">Pyruvate dehydrogenase (Acetyl-transferring)</fullName>
    </submittedName>
</protein>
<evidence type="ECO:0000256" key="2">
    <source>
        <dbReference type="ARBA" id="ARBA00023002"/>
    </source>
</evidence>
<name>F2J2H5_POLGS</name>
<evidence type="ECO:0000256" key="3">
    <source>
        <dbReference type="ARBA" id="ARBA00023052"/>
    </source>
</evidence>
<dbReference type="STRING" id="991905.SL003B_2465"/>
<dbReference type="CDD" id="cd02000">
    <property type="entry name" value="TPP_E1_PDC_ADC_BCADC"/>
    <property type="match status" value="1"/>
</dbReference>
<dbReference type="PANTHER" id="PTHR11516">
    <property type="entry name" value="PYRUVATE DEHYDROGENASE E1 COMPONENT, ALPHA SUBUNIT BACTERIAL AND ORGANELLAR"/>
    <property type="match status" value="1"/>
</dbReference>
<dbReference type="InterPro" id="IPR029061">
    <property type="entry name" value="THDP-binding"/>
</dbReference>
<evidence type="ECO:0000256" key="5">
    <source>
        <dbReference type="ARBA" id="ARBA00051231"/>
    </source>
</evidence>
<dbReference type="Pfam" id="PF00676">
    <property type="entry name" value="E1_dh"/>
    <property type="match status" value="1"/>
</dbReference>
<keyword evidence="7" id="KW-0670">Pyruvate</keyword>
<keyword evidence="8" id="KW-1185">Reference proteome</keyword>
<comment type="function">
    <text evidence="4">The pyruvate dehydrogenase complex catalyzes the overall conversion of pyruvate to acetyl-CoA and CO(2). It contains multiple copies of three enzymatic components: pyruvate dehydrogenase (E1), dihydrolipoamide acetyltransferase (E2) and lipoamide dehydrogenase (E3).</text>
</comment>
<dbReference type="SUPFAM" id="SSF52518">
    <property type="entry name" value="Thiamin diphosphate-binding fold (THDP-binding)"/>
    <property type="match status" value="1"/>
</dbReference>
<keyword evidence="2" id="KW-0560">Oxidoreductase</keyword>
<dbReference type="HOGENOM" id="CLU_029393_5_0_5"/>
<dbReference type="OrthoDB" id="9766715at2"/>
<accession>F2J2H5</accession>
<evidence type="ECO:0000313" key="7">
    <source>
        <dbReference type="EMBL" id="ADZ70890.1"/>
    </source>
</evidence>
<dbReference type="AlphaFoldDB" id="F2J2H5"/>
<evidence type="ECO:0000313" key="8">
    <source>
        <dbReference type="Proteomes" id="UP000008130"/>
    </source>
</evidence>
<dbReference type="GO" id="GO:0006086">
    <property type="term" value="P:pyruvate decarboxylation to acetyl-CoA"/>
    <property type="evidence" value="ECO:0007669"/>
    <property type="project" value="TreeGrafter"/>
</dbReference>
<comment type="cofactor">
    <cofactor evidence="1">
        <name>thiamine diphosphate</name>
        <dbReference type="ChEBI" id="CHEBI:58937"/>
    </cofactor>
</comment>
<comment type="catalytic activity">
    <reaction evidence="5">
        <text>N(6)-[(R)-lipoyl]-L-lysyl-[protein] + pyruvate + H(+) = N(6)-[(R)-S(8)-acetyldihydrolipoyl]-L-lysyl-[protein] + CO2</text>
        <dbReference type="Rhea" id="RHEA:19189"/>
        <dbReference type="Rhea" id="RHEA-COMP:10474"/>
        <dbReference type="Rhea" id="RHEA-COMP:10478"/>
        <dbReference type="ChEBI" id="CHEBI:15361"/>
        <dbReference type="ChEBI" id="CHEBI:15378"/>
        <dbReference type="ChEBI" id="CHEBI:16526"/>
        <dbReference type="ChEBI" id="CHEBI:83099"/>
        <dbReference type="ChEBI" id="CHEBI:83111"/>
        <dbReference type="EC" id="1.2.4.1"/>
    </reaction>
</comment>